<dbReference type="CDD" id="cd00586">
    <property type="entry name" value="4HBT"/>
    <property type="match status" value="1"/>
</dbReference>
<proteinExistence type="inferred from homology"/>
<gene>
    <name evidence="3" type="ORF">EDC14_103645</name>
</gene>
<dbReference type="Proteomes" id="UP000295008">
    <property type="component" value="Unassembled WGS sequence"/>
</dbReference>
<evidence type="ECO:0000256" key="1">
    <source>
        <dbReference type="ARBA" id="ARBA00005953"/>
    </source>
</evidence>
<dbReference type="InterPro" id="IPR006684">
    <property type="entry name" value="YbgC/YbaW"/>
</dbReference>
<evidence type="ECO:0000313" key="4">
    <source>
        <dbReference type="Proteomes" id="UP000295008"/>
    </source>
</evidence>
<sequence length="134" mass="15698">MNEASCKTSFRVRYQETDNMGFVHHSVYLIWFEVGRTEWMRQKGLTYRDCEAKGWLLPLVEAGAQYHHPAHYDDLVEIETTLRREKGVSFRFDYIVKNMADGLILATGFTKHVCIGLDHKINRAATKRLQQLFM</sequence>
<comment type="similarity">
    <text evidence="1">Belongs to the 4-hydroxybenzoyl-CoA thioesterase family.</text>
</comment>
<comment type="caution">
    <text evidence="3">The sequence shown here is derived from an EMBL/GenBank/DDBJ whole genome shotgun (WGS) entry which is preliminary data.</text>
</comment>
<keyword evidence="4" id="KW-1185">Reference proteome</keyword>
<dbReference type="SUPFAM" id="SSF54637">
    <property type="entry name" value="Thioesterase/thiol ester dehydrase-isomerase"/>
    <property type="match status" value="1"/>
</dbReference>
<name>A0A4R1R4U9_HYDET</name>
<dbReference type="PANTHER" id="PTHR31793">
    <property type="entry name" value="4-HYDROXYBENZOYL-COA THIOESTERASE FAMILY MEMBER"/>
    <property type="match status" value="1"/>
</dbReference>
<evidence type="ECO:0000313" key="3">
    <source>
        <dbReference type="EMBL" id="TCL60292.1"/>
    </source>
</evidence>
<dbReference type="OrthoDB" id="9800856at2"/>
<dbReference type="PANTHER" id="PTHR31793:SF27">
    <property type="entry name" value="NOVEL THIOESTERASE SUPERFAMILY DOMAIN AND SAPOSIN A-TYPE DOMAIN CONTAINING PROTEIN (0610012H03RIK)"/>
    <property type="match status" value="1"/>
</dbReference>
<dbReference type="InterPro" id="IPR050563">
    <property type="entry name" value="4-hydroxybenzoyl-CoA_TE"/>
</dbReference>
<accession>A0A4R1R4U9</accession>
<dbReference type="InterPro" id="IPR029069">
    <property type="entry name" value="HotDog_dom_sf"/>
</dbReference>
<dbReference type="NCBIfam" id="TIGR00051">
    <property type="entry name" value="YbgC/FadM family acyl-CoA thioesterase"/>
    <property type="match status" value="1"/>
</dbReference>
<dbReference type="RefSeq" id="WP_132016411.1">
    <property type="nucleotide sequence ID" value="NZ_SLUN01000036.1"/>
</dbReference>
<dbReference type="PIRSF" id="PIRSF003230">
    <property type="entry name" value="YbgC"/>
    <property type="match status" value="1"/>
</dbReference>
<dbReference type="EMBL" id="SLUN01000036">
    <property type="protein sequence ID" value="TCL60292.1"/>
    <property type="molecule type" value="Genomic_DNA"/>
</dbReference>
<dbReference type="AlphaFoldDB" id="A0A4R1R4U9"/>
<keyword evidence="2 3" id="KW-0378">Hydrolase</keyword>
<dbReference type="Pfam" id="PF13279">
    <property type="entry name" value="4HBT_2"/>
    <property type="match status" value="1"/>
</dbReference>
<evidence type="ECO:0000256" key="2">
    <source>
        <dbReference type="ARBA" id="ARBA00022801"/>
    </source>
</evidence>
<protein>
    <submittedName>
        <fullName evidence="3">Acyl-CoA thioester hydrolase</fullName>
    </submittedName>
</protein>
<dbReference type="GO" id="GO:0047617">
    <property type="term" value="F:fatty acyl-CoA hydrolase activity"/>
    <property type="evidence" value="ECO:0007669"/>
    <property type="project" value="TreeGrafter"/>
</dbReference>
<dbReference type="Gene3D" id="3.10.129.10">
    <property type="entry name" value="Hotdog Thioesterase"/>
    <property type="match status" value="1"/>
</dbReference>
<reference evidence="3 4" key="1">
    <citation type="submission" date="2019-03" db="EMBL/GenBank/DDBJ databases">
        <title>Genomic Encyclopedia of Type Strains, Phase IV (KMG-IV): sequencing the most valuable type-strain genomes for metagenomic binning, comparative biology and taxonomic classification.</title>
        <authorList>
            <person name="Goeker M."/>
        </authorList>
    </citation>
    <scope>NUCLEOTIDE SEQUENCE [LARGE SCALE GENOMIC DNA]</scope>
    <source>
        <strain evidence="3 4">LX-B</strain>
    </source>
</reference>
<organism evidence="3 4">
    <name type="scientific">Hydrogenispora ethanolica</name>
    <dbReference type="NCBI Taxonomy" id="1082276"/>
    <lineage>
        <taxon>Bacteria</taxon>
        <taxon>Bacillati</taxon>
        <taxon>Bacillota</taxon>
        <taxon>Hydrogenispora</taxon>
    </lineage>
</organism>